<evidence type="ECO:0008006" key="11">
    <source>
        <dbReference type="Google" id="ProtNLM"/>
    </source>
</evidence>
<dbReference type="Pfam" id="PF00176">
    <property type="entry name" value="SNF2-rel_dom"/>
    <property type="match status" value="1"/>
</dbReference>
<dbReference type="InterPro" id="IPR014001">
    <property type="entry name" value="Helicase_ATP-bd"/>
</dbReference>
<dbReference type="InterPro" id="IPR001841">
    <property type="entry name" value="Znf_RING"/>
</dbReference>
<dbReference type="CDD" id="cd18008">
    <property type="entry name" value="DEXDc_SHPRH-like"/>
    <property type="match status" value="1"/>
</dbReference>
<evidence type="ECO:0000256" key="2">
    <source>
        <dbReference type="ARBA" id="ARBA00022801"/>
    </source>
</evidence>
<protein>
    <recommendedName>
        <fullName evidence="11">Helicase-like transcription factor protein</fullName>
    </recommendedName>
</protein>
<evidence type="ECO:0000256" key="5">
    <source>
        <dbReference type="PROSITE-ProRule" id="PRU00175"/>
    </source>
</evidence>
<dbReference type="PANTHER" id="PTHR45626:SF17">
    <property type="entry name" value="HELICASE-LIKE TRANSCRIPTION FACTOR"/>
    <property type="match status" value="1"/>
</dbReference>
<dbReference type="GO" id="GO:0004386">
    <property type="term" value="F:helicase activity"/>
    <property type="evidence" value="ECO:0007669"/>
    <property type="project" value="UniProtKB-KW"/>
</dbReference>
<dbReference type="InterPro" id="IPR050628">
    <property type="entry name" value="SNF2_RAD54_helicase_TF"/>
</dbReference>
<keyword evidence="2" id="KW-0378">Hydrolase</keyword>
<dbReference type="STRING" id="576137.A0A1L7X504"/>
<dbReference type="GO" id="GO:0008094">
    <property type="term" value="F:ATP-dependent activity, acting on DNA"/>
    <property type="evidence" value="ECO:0007669"/>
    <property type="project" value="TreeGrafter"/>
</dbReference>
<dbReference type="GO" id="GO:0016787">
    <property type="term" value="F:hydrolase activity"/>
    <property type="evidence" value="ECO:0007669"/>
    <property type="project" value="UniProtKB-KW"/>
</dbReference>
<dbReference type="GO" id="GO:0005634">
    <property type="term" value="C:nucleus"/>
    <property type="evidence" value="ECO:0007669"/>
    <property type="project" value="TreeGrafter"/>
</dbReference>
<dbReference type="PROSITE" id="PS51194">
    <property type="entry name" value="HELICASE_CTER"/>
    <property type="match status" value="1"/>
</dbReference>
<evidence type="ECO:0000313" key="10">
    <source>
        <dbReference type="Proteomes" id="UP000184330"/>
    </source>
</evidence>
<evidence type="ECO:0000259" key="6">
    <source>
        <dbReference type="PROSITE" id="PS50089"/>
    </source>
</evidence>
<dbReference type="CDD" id="cd18793">
    <property type="entry name" value="SF2_C_SNF"/>
    <property type="match status" value="1"/>
</dbReference>
<keyword evidence="1" id="KW-0547">Nucleotide-binding</keyword>
<keyword evidence="5" id="KW-0863">Zinc-finger</keyword>
<evidence type="ECO:0000259" key="8">
    <source>
        <dbReference type="PROSITE" id="PS51194"/>
    </source>
</evidence>
<keyword evidence="10" id="KW-1185">Reference proteome</keyword>
<dbReference type="SMART" id="SM00490">
    <property type="entry name" value="HELICc"/>
    <property type="match status" value="1"/>
</dbReference>
<dbReference type="OrthoDB" id="448448at2759"/>
<dbReference type="InterPro" id="IPR049730">
    <property type="entry name" value="SNF2/RAD54-like_C"/>
</dbReference>
<dbReference type="AlphaFoldDB" id="A0A1L7X504"/>
<evidence type="ECO:0000256" key="1">
    <source>
        <dbReference type="ARBA" id="ARBA00022741"/>
    </source>
</evidence>
<dbReference type="GO" id="GO:0006281">
    <property type="term" value="P:DNA repair"/>
    <property type="evidence" value="ECO:0007669"/>
    <property type="project" value="TreeGrafter"/>
</dbReference>
<accession>A0A1L7X504</accession>
<feature type="domain" description="Helicase ATP-binding" evidence="7">
    <location>
        <begin position="550"/>
        <end position="716"/>
    </location>
</feature>
<dbReference type="SUPFAM" id="SSF52540">
    <property type="entry name" value="P-loop containing nucleoside triphosphate hydrolases"/>
    <property type="match status" value="2"/>
</dbReference>
<reference evidence="9 10" key="1">
    <citation type="submission" date="2016-03" db="EMBL/GenBank/DDBJ databases">
        <authorList>
            <person name="Ploux O."/>
        </authorList>
    </citation>
    <scope>NUCLEOTIDE SEQUENCE [LARGE SCALE GENOMIC DNA]</scope>
    <source>
        <strain evidence="9 10">UAMH 11012</strain>
    </source>
</reference>
<proteinExistence type="predicted"/>
<feature type="domain" description="Helicase C-terminal" evidence="8">
    <location>
        <begin position="936"/>
        <end position="1106"/>
    </location>
</feature>
<dbReference type="Proteomes" id="UP000184330">
    <property type="component" value="Unassembled WGS sequence"/>
</dbReference>
<dbReference type="InterPro" id="IPR038718">
    <property type="entry name" value="SNF2-like_sf"/>
</dbReference>
<dbReference type="GO" id="GO:0008270">
    <property type="term" value="F:zinc ion binding"/>
    <property type="evidence" value="ECO:0007669"/>
    <property type="project" value="UniProtKB-KW"/>
</dbReference>
<keyword evidence="4" id="KW-0067">ATP-binding</keyword>
<dbReference type="InterPro" id="IPR027417">
    <property type="entry name" value="P-loop_NTPase"/>
</dbReference>
<dbReference type="PROSITE" id="PS50089">
    <property type="entry name" value="ZF_RING_2"/>
    <property type="match status" value="1"/>
</dbReference>
<dbReference type="GO" id="GO:0005524">
    <property type="term" value="F:ATP binding"/>
    <property type="evidence" value="ECO:0007669"/>
    <property type="project" value="UniProtKB-KW"/>
</dbReference>
<keyword evidence="5" id="KW-0479">Metal-binding</keyword>
<evidence type="ECO:0000256" key="3">
    <source>
        <dbReference type="ARBA" id="ARBA00022806"/>
    </source>
</evidence>
<gene>
    <name evidence="9" type="ORF">PAC_10004</name>
</gene>
<organism evidence="9 10">
    <name type="scientific">Phialocephala subalpina</name>
    <dbReference type="NCBI Taxonomy" id="576137"/>
    <lineage>
        <taxon>Eukaryota</taxon>
        <taxon>Fungi</taxon>
        <taxon>Dikarya</taxon>
        <taxon>Ascomycota</taxon>
        <taxon>Pezizomycotina</taxon>
        <taxon>Leotiomycetes</taxon>
        <taxon>Helotiales</taxon>
        <taxon>Mollisiaceae</taxon>
        <taxon>Phialocephala</taxon>
        <taxon>Phialocephala fortinii species complex</taxon>
    </lineage>
</organism>
<evidence type="ECO:0000256" key="4">
    <source>
        <dbReference type="ARBA" id="ARBA00022840"/>
    </source>
</evidence>
<dbReference type="InterPro" id="IPR001650">
    <property type="entry name" value="Helicase_C-like"/>
</dbReference>
<keyword evidence="3" id="KW-0347">Helicase</keyword>
<dbReference type="SMART" id="SM00487">
    <property type="entry name" value="DEXDc"/>
    <property type="match status" value="1"/>
</dbReference>
<dbReference type="PROSITE" id="PS51192">
    <property type="entry name" value="HELICASE_ATP_BIND_1"/>
    <property type="match status" value="1"/>
</dbReference>
<dbReference type="PANTHER" id="PTHR45626">
    <property type="entry name" value="TRANSCRIPTION TERMINATION FACTOR 2-RELATED"/>
    <property type="match status" value="1"/>
</dbReference>
<dbReference type="InterPro" id="IPR000330">
    <property type="entry name" value="SNF2_N"/>
</dbReference>
<evidence type="ECO:0000313" key="9">
    <source>
        <dbReference type="EMBL" id="CZR60109.1"/>
    </source>
</evidence>
<dbReference type="Pfam" id="PF00271">
    <property type="entry name" value="Helicase_C"/>
    <property type="match status" value="1"/>
</dbReference>
<name>A0A1L7X504_9HELO</name>
<dbReference type="Gene3D" id="3.40.50.300">
    <property type="entry name" value="P-loop containing nucleotide triphosphate hydrolases"/>
    <property type="match status" value="1"/>
</dbReference>
<dbReference type="Gene3D" id="3.40.50.10810">
    <property type="entry name" value="Tandem AAA-ATPase domain"/>
    <property type="match status" value="1"/>
</dbReference>
<dbReference type="EMBL" id="FJOG01000015">
    <property type="protein sequence ID" value="CZR60109.1"/>
    <property type="molecule type" value="Genomic_DNA"/>
</dbReference>
<keyword evidence="5" id="KW-0862">Zinc</keyword>
<feature type="domain" description="RING-type" evidence="6">
    <location>
        <begin position="863"/>
        <end position="913"/>
    </location>
</feature>
<sequence>MDLESLLDPPEPIQLTGTKRVAALSDVGRETKRHCTQLGELPSGSAVLELGNEYNFWESFSIASNSEFGNASLHYGIDPKMDWSNTLPPGIVGGLDSASNLPAAESNPSLSGSMPAQMCETNTQSSCTLFHQPEIQDSTNTFDLHYSFEANNTTDPSLNVSHDPNFSYSGNLFESWILPDSNCSPFPELLTENTSTWIDTTTVPQNGNEYQPTESFAPQLPETAEIAPKGEGTLVIGLEEARLMGNEDASGYFSKVASHNKDLQGLHNSSSQPALSEPAKRSLPFDSNQIDICFGVIIAYTTSTWTGDKGMKVTPVTLSPFGDVMKLSFQDSRKYAGILALPALCKLQEEFNIDYTANMVASGSRKDQRTTSGKATPLNSAHDCSVRIVVYGVKSEQHSVGQLLSDAGLYLQHPSAAELYRHVDYWNPHYLLRPGSQMPSLEALSISPDVNNVTRTDSMDETHKSRFMQIFNSANGSSSSLSPTCSPRLKSALKDHEVTALAMMTEKECGIVENPQFPSLWNPLNRSGSILQYRHKVTGTCQSNPIPVYGGILADEMGLGKTLSLLALVCSSLDSVANQEDSPTDGISRATLIVTPKSTIPGWQQQVERHIHAGQMRLAVYHGSSRRLLPSEFWKTDIILTTYETLRSEWAARGPLYSGTWRRVVLDEAHHIRNRSSQLFKAASAVASKSRWCLTGTPIHNSLDDYGALLSFIGVPLLMEKSQFDLWITSPIKQKRPNSFSILGDLIRATCLRRTKDITQDSLKLPRRIERIEEIELHEADQALYHFFREKTAKIAAGLASQDRGTFRPGEGKGANILTLINFLRRICNNGEDLLPQSALEAWRSENSTSVDWQMMRNCNKTCDSCGSTMEDVDLLSDDSLEFSCHHSVCTACSMQNENTPMDIDEVRKCPKCAAIRATPENTSTLPESNTRLSAKVEALIRVLDAQQTLEHHADSALAVKSVIFSHWTKMLDLIANALKRHGFRFQRIDGQSSLQQRNVAIQQFMRIQLVPSCLPVSEAQEKDLTSRVDLTAANHVHLVEPHWSPMAEAQAVDRVHRIGQSREVTVTRYIASNTIETYIQWVQQDKLRLINRSLDSAEVLQGDIDNARWKTLQRVLDVSNQ</sequence>
<evidence type="ECO:0000259" key="7">
    <source>
        <dbReference type="PROSITE" id="PS51192"/>
    </source>
</evidence>